<gene>
    <name evidence="2" type="ORF">g.59167</name>
</gene>
<protein>
    <submittedName>
        <fullName evidence="2">Uncharacterized protein</fullName>
    </submittedName>
</protein>
<accession>A0A1B6HR04</accession>
<organism evidence="2">
    <name type="scientific">Homalodisca liturata</name>
    <dbReference type="NCBI Taxonomy" id="320908"/>
    <lineage>
        <taxon>Eukaryota</taxon>
        <taxon>Metazoa</taxon>
        <taxon>Ecdysozoa</taxon>
        <taxon>Arthropoda</taxon>
        <taxon>Hexapoda</taxon>
        <taxon>Insecta</taxon>
        <taxon>Pterygota</taxon>
        <taxon>Neoptera</taxon>
        <taxon>Paraneoptera</taxon>
        <taxon>Hemiptera</taxon>
        <taxon>Auchenorrhyncha</taxon>
        <taxon>Membracoidea</taxon>
        <taxon>Cicadellidae</taxon>
        <taxon>Cicadellinae</taxon>
        <taxon>Proconiini</taxon>
        <taxon>Homalodisca</taxon>
    </lineage>
</organism>
<feature type="region of interest" description="Disordered" evidence="1">
    <location>
        <begin position="1"/>
        <end position="28"/>
    </location>
</feature>
<feature type="region of interest" description="Disordered" evidence="1">
    <location>
        <begin position="36"/>
        <end position="55"/>
    </location>
</feature>
<reference evidence="2" key="1">
    <citation type="submission" date="2015-11" db="EMBL/GenBank/DDBJ databases">
        <title>De novo transcriptome assembly of four potential Pierce s Disease insect vectors from Arizona vineyards.</title>
        <authorList>
            <person name="Tassone E.E."/>
        </authorList>
    </citation>
    <scope>NUCLEOTIDE SEQUENCE</scope>
</reference>
<dbReference type="EMBL" id="GECU01030594">
    <property type="protein sequence ID" value="JAS77112.1"/>
    <property type="molecule type" value="Transcribed_RNA"/>
</dbReference>
<name>A0A1B6HR04_9HEMI</name>
<feature type="non-terminal residue" evidence="2">
    <location>
        <position position="99"/>
    </location>
</feature>
<dbReference type="AlphaFoldDB" id="A0A1B6HR04"/>
<evidence type="ECO:0000256" key="1">
    <source>
        <dbReference type="SAM" id="MobiDB-lite"/>
    </source>
</evidence>
<proteinExistence type="predicted"/>
<feature type="compositionally biased region" description="Polar residues" evidence="1">
    <location>
        <begin position="40"/>
        <end position="49"/>
    </location>
</feature>
<evidence type="ECO:0000313" key="2">
    <source>
        <dbReference type="EMBL" id="JAS77112.1"/>
    </source>
</evidence>
<sequence>TQAPTATIPSPKDGKTASLTSPKEETKSSAFLELWPSLSPGVSPTSPSKDSTKRLLLDEDLDRPLIEKQTEKMKKIQDILKQKEKSGGSRSQFPLVRRA</sequence>
<feature type="non-terminal residue" evidence="2">
    <location>
        <position position="1"/>
    </location>
</feature>